<accession>A0A1N7K0A5</accession>
<dbReference type="OrthoDB" id="7361822at2"/>
<dbReference type="EMBL" id="FTOM01000001">
    <property type="protein sequence ID" value="SIS54936.1"/>
    <property type="molecule type" value="Genomic_DNA"/>
</dbReference>
<dbReference type="RefSeq" id="WP_076363304.1">
    <property type="nucleotide sequence ID" value="NZ_FTOM01000001.1"/>
</dbReference>
<organism evidence="2 3">
    <name type="scientific">Phaeovulum vinaykumarii</name>
    <dbReference type="NCBI Taxonomy" id="407234"/>
    <lineage>
        <taxon>Bacteria</taxon>
        <taxon>Pseudomonadati</taxon>
        <taxon>Pseudomonadota</taxon>
        <taxon>Alphaproteobacteria</taxon>
        <taxon>Rhodobacterales</taxon>
        <taxon>Paracoccaceae</taxon>
        <taxon>Phaeovulum</taxon>
    </lineage>
</organism>
<dbReference type="SUPFAM" id="SSF75169">
    <property type="entry name" value="DsrEFH-like"/>
    <property type="match status" value="1"/>
</dbReference>
<evidence type="ECO:0000256" key="1">
    <source>
        <dbReference type="SAM" id="SignalP"/>
    </source>
</evidence>
<keyword evidence="1" id="KW-0732">Signal</keyword>
<sequence length="144" mass="15086">MFKTLKIIPLALMLAGTPALAKDVWKLATVVTDADPQTQLMSMILTHQALDRGVETRILLCGAAADIALRDAPESATAPQPPKGASPRGLLQTAIEKGAKAEVCALYLPGKGLAPQALMDGVTVAQPPAMAEVLLESGTRVWSF</sequence>
<proteinExistence type="predicted"/>
<dbReference type="Gene3D" id="3.40.1260.10">
    <property type="entry name" value="DsrEFH-like"/>
    <property type="match status" value="1"/>
</dbReference>
<dbReference type="AlphaFoldDB" id="A0A1N7K0A5"/>
<reference evidence="3" key="1">
    <citation type="submission" date="2017-01" db="EMBL/GenBank/DDBJ databases">
        <authorList>
            <person name="Varghese N."/>
            <person name="Submissions S."/>
        </authorList>
    </citation>
    <scope>NUCLEOTIDE SEQUENCE [LARGE SCALE GENOMIC DNA]</scope>
    <source>
        <strain evidence="3">DSM 18714</strain>
    </source>
</reference>
<feature type="signal peptide" evidence="1">
    <location>
        <begin position="1"/>
        <end position="21"/>
    </location>
</feature>
<name>A0A1N7K0A5_9RHOB</name>
<protein>
    <submittedName>
        <fullName evidence="2">DsrE/DsrF-like family protein</fullName>
    </submittedName>
</protein>
<dbReference type="STRING" id="407234.SAMN05421795_101493"/>
<dbReference type="Proteomes" id="UP000186098">
    <property type="component" value="Unassembled WGS sequence"/>
</dbReference>
<gene>
    <name evidence="2" type="ORF">SAMN05421795_101493</name>
</gene>
<evidence type="ECO:0000313" key="2">
    <source>
        <dbReference type="EMBL" id="SIS54936.1"/>
    </source>
</evidence>
<feature type="chain" id="PRO_5009943051" evidence="1">
    <location>
        <begin position="22"/>
        <end position="144"/>
    </location>
</feature>
<evidence type="ECO:0000313" key="3">
    <source>
        <dbReference type="Proteomes" id="UP000186098"/>
    </source>
</evidence>
<keyword evidence="3" id="KW-1185">Reference proteome</keyword>
<dbReference type="InterPro" id="IPR027396">
    <property type="entry name" value="DsrEFH-like"/>
</dbReference>